<feature type="region of interest" description="Disordered" evidence="1">
    <location>
        <begin position="146"/>
        <end position="226"/>
    </location>
</feature>
<organism evidence="2 3">
    <name type="scientific">Colletotrichum melonis</name>
    <dbReference type="NCBI Taxonomy" id="1209925"/>
    <lineage>
        <taxon>Eukaryota</taxon>
        <taxon>Fungi</taxon>
        <taxon>Dikarya</taxon>
        <taxon>Ascomycota</taxon>
        <taxon>Pezizomycotina</taxon>
        <taxon>Sordariomycetes</taxon>
        <taxon>Hypocreomycetidae</taxon>
        <taxon>Glomerellales</taxon>
        <taxon>Glomerellaceae</taxon>
        <taxon>Colletotrichum</taxon>
        <taxon>Colletotrichum acutatum species complex</taxon>
    </lineage>
</organism>
<gene>
    <name evidence="2" type="ORF">CMEL01_01451</name>
</gene>
<dbReference type="AlphaFoldDB" id="A0AAI9V6L7"/>
<protein>
    <submittedName>
        <fullName evidence="2">Uncharacterized protein</fullName>
    </submittedName>
</protein>
<proteinExistence type="predicted"/>
<name>A0AAI9V6L7_9PEZI</name>
<evidence type="ECO:0000313" key="3">
    <source>
        <dbReference type="Proteomes" id="UP001239795"/>
    </source>
</evidence>
<comment type="caution">
    <text evidence="2">The sequence shown here is derived from an EMBL/GenBank/DDBJ whole genome shotgun (WGS) entry which is preliminary data.</text>
</comment>
<sequence>MSIPCRRPMAPGLAIQECRIPQSRMPFISLSPYCKASLWKGKPSCRWDRIDRASHNPGAKISVHLYGCYVKKDHPSDMPPLYCQPYSSREEPVGWKPCQPPRLDGKGRGHILPFSVWSILLREAACPSSIPRTIGEETHMWKQAIRQQEGNKVDVPVSQTGETGSRAGMDMQNRRGSEDVQLGACRTPNKRSGGDLPRQEALTHSRKEEGDVNVGREGGLQAGECKPSIRCGGCAQVG</sequence>
<dbReference type="Proteomes" id="UP001239795">
    <property type="component" value="Unassembled WGS sequence"/>
</dbReference>
<reference evidence="2 3" key="1">
    <citation type="submission" date="2016-10" db="EMBL/GenBank/DDBJ databases">
        <title>The genome sequence of Colletotrichum fioriniae PJ7.</title>
        <authorList>
            <person name="Baroncelli R."/>
        </authorList>
    </citation>
    <scope>NUCLEOTIDE SEQUENCE [LARGE SCALE GENOMIC DNA]</scope>
    <source>
        <strain evidence="2">Col 31</strain>
    </source>
</reference>
<accession>A0AAI9V6L7</accession>
<keyword evidence="3" id="KW-1185">Reference proteome</keyword>
<feature type="compositionally biased region" description="Basic and acidic residues" evidence="1">
    <location>
        <begin position="197"/>
        <end position="210"/>
    </location>
</feature>
<evidence type="ECO:0000313" key="2">
    <source>
        <dbReference type="EMBL" id="KAK1469684.1"/>
    </source>
</evidence>
<evidence type="ECO:0000256" key="1">
    <source>
        <dbReference type="SAM" id="MobiDB-lite"/>
    </source>
</evidence>
<dbReference type="EMBL" id="MLGG01000001">
    <property type="protein sequence ID" value="KAK1469684.1"/>
    <property type="molecule type" value="Genomic_DNA"/>
</dbReference>